<dbReference type="EMBL" id="BAABAT010000093">
    <property type="protein sequence ID" value="GAA4264079.1"/>
    <property type="molecule type" value="Genomic_DNA"/>
</dbReference>
<protein>
    <submittedName>
        <fullName evidence="2">Uncharacterized protein</fullName>
    </submittedName>
</protein>
<feature type="compositionally biased region" description="Low complexity" evidence="1">
    <location>
        <begin position="16"/>
        <end position="25"/>
    </location>
</feature>
<proteinExistence type="predicted"/>
<comment type="caution">
    <text evidence="2">The sequence shown here is derived from an EMBL/GenBank/DDBJ whole genome shotgun (WGS) entry which is preliminary data.</text>
</comment>
<sequence>MGVRSAVTAPQHVEAGRAAAASRTAIIDYRHAPGTGTYETRPKASQKNNTRL</sequence>
<gene>
    <name evidence="2" type="ORF">GCM10022255_114420</name>
</gene>
<feature type="compositionally biased region" description="Polar residues" evidence="1">
    <location>
        <begin position="43"/>
        <end position="52"/>
    </location>
</feature>
<dbReference type="Proteomes" id="UP001500620">
    <property type="component" value="Unassembled WGS sequence"/>
</dbReference>
<organism evidence="2 3">
    <name type="scientific">Dactylosporangium darangshiense</name>
    <dbReference type="NCBI Taxonomy" id="579108"/>
    <lineage>
        <taxon>Bacteria</taxon>
        <taxon>Bacillati</taxon>
        <taxon>Actinomycetota</taxon>
        <taxon>Actinomycetes</taxon>
        <taxon>Micromonosporales</taxon>
        <taxon>Micromonosporaceae</taxon>
        <taxon>Dactylosporangium</taxon>
    </lineage>
</organism>
<evidence type="ECO:0000313" key="3">
    <source>
        <dbReference type="Proteomes" id="UP001500620"/>
    </source>
</evidence>
<evidence type="ECO:0000256" key="1">
    <source>
        <dbReference type="SAM" id="MobiDB-lite"/>
    </source>
</evidence>
<accession>A0ABP8DVZ8</accession>
<feature type="region of interest" description="Disordered" evidence="1">
    <location>
        <begin position="1"/>
        <end position="52"/>
    </location>
</feature>
<reference evidence="3" key="1">
    <citation type="journal article" date="2019" name="Int. J. Syst. Evol. Microbiol.">
        <title>The Global Catalogue of Microorganisms (GCM) 10K type strain sequencing project: providing services to taxonomists for standard genome sequencing and annotation.</title>
        <authorList>
            <consortium name="The Broad Institute Genomics Platform"/>
            <consortium name="The Broad Institute Genome Sequencing Center for Infectious Disease"/>
            <person name="Wu L."/>
            <person name="Ma J."/>
        </authorList>
    </citation>
    <scope>NUCLEOTIDE SEQUENCE [LARGE SCALE GENOMIC DNA]</scope>
    <source>
        <strain evidence="3">JCM 17441</strain>
    </source>
</reference>
<keyword evidence="3" id="KW-1185">Reference proteome</keyword>
<name>A0ABP8DVZ8_9ACTN</name>
<evidence type="ECO:0000313" key="2">
    <source>
        <dbReference type="EMBL" id="GAA4264079.1"/>
    </source>
</evidence>